<evidence type="ECO:0000256" key="6">
    <source>
        <dbReference type="ARBA" id="ARBA00022840"/>
    </source>
</evidence>
<dbReference type="Pfam" id="PF00005">
    <property type="entry name" value="ABC_tran"/>
    <property type="match status" value="2"/>
</dbReference>
<evidence type="ECO:0000259" key="9">
    <source>
        <dbReference type="PROSITE" id="PS50893"/>
    </source>
</evidence>
<keyword evidence="5" id="KW-0547">Nucleotide-binding</keyword>
<dbReference type="InterPro" id="IPR017871">
    <property type="entry name" value="ABC_transporter-like_CS"/>
</dbReference>
<dbReference type="InterPro" id="IPR050107">
    <property type="entry name" value="ABC_carbohydrate_import_ATPase"/>
</dbReference>
<evidence type="ECO:0000256" key="7">
    <source>
        <dbReference type="ARBA" id="ARBA00022967"/>
    </source>
</evidence>
<evidence type="ECO:0000256" key="2">
    <source>
        <dbReference type="ARBA" id="ARBA00022475"/>
    </source>
</evidence>
<keyword evidence="1" id="KW-0813">Transport</keyword>
<dbReference type="CDD" id="cd03215">
    <property type="entry name" value="ABC_Carb_Monos_II"/>
    <property type="match status" value="1"/>
</dbReference>
<proteinExistence type="predicted"/>
<reference evidence="10" key="1">
    <citation type="submission" date="2020-10" db="EMBL/GenBank/DDBJ databases">
        <authorList>
            <person name="Gilroy R."/>
        </authorList>
    </citation>
    <scope>NUCLEOTIDE SEQUENCE</scope>
    <source>
        <strain evidence="10">17213</strain>
    </source>
</reference>
<evidence type="ECO:0000256" key="3">
    <source>
        <dbReference type="ARBA" id="ARBA00022597"/>
    </source>
</evidence>
<evidence type="ECO:0000256" key="5">
    <source>
        <dbReference type="ARBA" id="ARBA00022741"/>
    </source>
</evidence>
<evidence type="ECO:0000256" key="4">
    <source>
        <dbReference type="ARBA" id="ARBA00022737"/>
    </source>
</evidence>
<feature type="domain" description="ABC transporter" evidence="9">
    <location>
        <begin position="252"/>
        <end position="496"/>
    </location>
</feature>
<dbReference type="Proteomes" id="UP000823631">
    <property type="component" value="Unassembled WGS sequence"/>
</dbReference>
<evidence type="ECO:0000313" key="10">
    <source>
        <dbReference type="EMBL" id="MBO8414982.1"/>
    </source>
</evidence>
<accession>A0A9D9GN15</accession>
<keyword evidence="2" id="KW-1003">Cell membrane</keyword>
<keyword evidence="6 10" id="KW-0067">ATP-binding</keyword>
<dbReference type="PROSITE" id="PS00211">
    <property type="entry name" value="ABC_TRANSPORTER_1"/>
    <property type="match status" value="1"/>
</dbReference>
<evidence type="ECO:0000313" key="11">
    <source>
        <dbReference type="Proteomes" id="UP000823631"/>
    </source>
</evidence>
<dbReference type="GO" id="GO:0005524">
    <property type="term" value="F:ATP binding"/>
    <property type="evidence" value="ECO:0007669"/>
    <property type="project" value="UniProtKB-KW"/>
</dbReference>
<dbReference type="PANTHER" id="PTHR43790">
    <property type="entry name" value="CARBOHYDRATE TRANSPORT ATP-BINDING PROTEIN MG119-RELATED"/>
    <property type="match status" value="1"/>
</dbReference>
<evidence type="ECO:0000256" key="1">
    <source>
        <dbReference type="ARBA" id="ARBA00022448"/>
    </source>
</evidence>
<dbReference type="CDD" id="cd03216">
    <property type="entry name" value="ABC_Carb_Monos_I"/>
    <property type="match status" value="1"/>
</dbReference>
<keyword evidence="4" id="KW-0677">Repeat</keyword>
<dbReference type="SUPFAM" id="SSF52540">
    <property type="entry name" value="P-loop containing nucleoside triphosphate hydrolases"/>
    <property type="match status" value="2"/>
</dbReference>
<dbReference type="InterPro" id="IPR003593">
    <property type="entry name" value="AAA+_ATPase"/>
</dbReference>
<evidence type="ECO:0000256" key="8">
    <source>
        <dbReference type="ARBA" id="ARBA00023136"/>
    </source>
</evidence>
<feature type="domain" description="ABC transporter" evidence="9">
    <location>
        <begin position="7"/>
        <end position="242"/>
    </location>
</feature>
<name>A0A9D9GN15_9GAMM</name>
<keyword evidence="7" id="KW-1278">Translocase</keyword>
<protein>
    <submittedName>
        <fullName evidence="10">Sugar ABC transporter ATP-binding protein</fullName>
    </submittedName>
</protein>
<dbReference type="Gene3D" id="3.40.50.300">
    <property type="entry name" value="P-loop containing nucleotide triphosphate hydrolases"/>
    <property type="match status" value="2"/>
</dbReference>
<reference evidence="10" key="2">
    <citation type="journal article" date="2021" name="PeerJ">
        <title>Extensive microbial diversity within the chicken gut microbiome revealed by metagenomics and culture.</title>
        <authorList>
            <person name="Gilroy R."/>
            <person name="Ravi A."/>
            <person name="Getino M."/>
            <person name="Pursley I."/>
            <person name="Horton D.L."/>
            <person name="Alikhan N.F."/>
            <person name="Baker D."/>
            <person name="Gharbi K."/>
            <person name="Hall N."/>
            <person name="Watson M."/>
            <person name="Adriaenssens E.M."/>
            <person name="Foster-Nyarko E."/>
            <person name="Jarju S."/>
            <person name="Secka A."/>
            <person name="Antonio M."/>
            <person name="Oren A."/>
            <person name="Chaudhuri R.R."/>
            <person name="La Ragione R."/>
            <person name="Hildebrand F."/>
            <person name="Pallen M.J."/>
        </authorList>
    </citation>
    <scope>NUCLEOTIDE SEQUENCE</scope>
    <source>
        <strain evidence="10">17213</strain>
    </source>
</reference>
<comment type="caution">
    <text evidence="10">The sequence shown here is derived from an EMBL/GenBank/DDBJ whole genome shotgun (WGS) entry which is preliminary data.</text>
</comment>
<dbReference type="AlphaFoldDB" id="A0A9D9GN15"/>
<sequence length="499" mass="55129">MSDDVILSVSGLSKYYAKVKALDNINLAIKRGEILALCGENGAGKSTFIKLLTGAEAPSHGTITYDGQTYQELNPILSMSLGIAAVYQEFSLIPYLSIAENIFYGREPSNGPVLKRREIFARAQKLFDDMGMHIDVRQRVCDIGVAYQQLVEILKAVSRKPKFIILDEPTAPLTLKETAIFLNIVKKLKEANTTIIFISHRLEEVFEICDRAAVFMDGKFVTCKDVKDFTMKSLIASMVGREISGDYPEPRKTTDEVVLECKDLCNEHVHDVNFVLHKGEIIGFGGLVGAGRTETARALFGADPIKSGEITLKGCKYVPKNPRHALKCGVGLIPEDRKSQGVLLGLVVRENVVFSSLPKYLKMGFIIDSKREKSATAGYIKELNIKTPSMEQLVRNLSGGNQQKVVLARILSTDCDVLIFDEPTRGIDVGAKQEIYQLMCELANQGKAIIMISSEMPELIGMSQRIYVMSEGTITAELKRGEFSQEKILEMASVGRKSA</sequence>
<organism evidence="10 11">
    <name type="scientific">Candidatus Avisuccinivibrio stercorigallinarum</name>
    <dbReference type="NCBI Taxonomy" id="2840704"/>
    <lineage>
        <taxon>Bacteria</taxon>
        <taxon>Pseudomonadati</taxon>
        <taxon>Pseudomonadota</taxon>
        <taxon>Gammaproteobacteria</taxon>
        <taxon>Aeromonadales</taxon>
        <taxon>Succinivibrionaceae</taxon>
        <taxon>Succinivibrionaceae incertae sedis</taxon>
        <taxon>Candidatus Avisuccinivibrio</taxon>
    </lineage>
</organism>
<dbReference type="GO" id="GO:0016887">
    <property type="term" value="F:ATP hydrolysis activity"/>
    <property type="evidence" value="ECO:0007669"/>
    <property type="project" value="InterPro"/>
</dbReference>
<keyword evidence="3" id="KW-0762">Sugar transport</keyword>
<dbReference type="InterPro" id="IPR003439">
    <property type="entry name" value="ABC_transporter-like_ATP-bd"/>
</dbReference>
<dbReference type="EMBL" id="JADINH010000020">
    <property type="protein sequence ID" value="MBO8414982.1"/>
    <property type="molecule type" value="Genomic_DNA"/>
</dbReference>
<dbReference type="PROSITE" id="PS50893">
    <property type="entry name" value="ABC_TRANSPORTER_2"/>
    <property type="match status" value="2"/>
</dbReference>
<gene>
    <name evidence="10" type="ORF">IAB19_01190</name>
</gene>
<dbReference type="PANTHER" id="PTHR43790:SF3">
    <property type="entry name" value="D-ALLOSE IMPORT ATP-BINDING PROTEIN ALSA-RELATED"/>
    <property type="match status" value="1"/>
</dbReference>
<keyword evidence="8" id="KW-0472">Membrane</keyword>
<dbReference type="InterPro" id="IPR027417">
    <property type="entry name" value="P-loop_NTPase"/>
</dbReference>
<dbReference type="SMART" id="SM00382">
    <property type="entry name" value="AAA"/>
    <property type="match status" value="2"/>
</dbReference>